<organism evidence="2 3">
    <name type="scientific">Paramagnetospirillum kuznetsovii</name>
    <dbReference type="NCBI Taxonomy" id="2053833"/>
    <lineage>
        <taxon>Bacteria</taxon>
        <taxon>Pseudomonadati</taxon>
        <taxon>Pseudomonadota</taxon>
        <taxon>Alphaproteobacteria</taxon>
        <taxon>Rhodospirillales</taxon>
        <taxon>Magnetospirillaceae</taxon>
        <taxon>Paramagnetospirillum</taxon>
    </lineage>
</organism>
<evidence type="ECO:0000313" key="2">
    <source>
        <dbReference type="EMBL" id="RAU23571.1"/>
    </source>
</evidence>
<keyword evidence="1" id="KW-1133">Transmembrane helix</keyword>
<evidence type="ECO:0000256" key="1">
    <source>
        <dbReference type="SAM" id="Phobius"/>
    </source>
</evidence>
<comment type="caution">
    <text evidence="2">The sequence shown here is derived from an EMBL/GenBank/DDBJ whole genome shotgun (WGS) entry which is preliminary data.</text>
</comment>
<keyword evidence="1" id="KW-0812">Transmembrane</keyword>
<keyword evidence="1" id="KW-0472">Membrane</keyword>
<dbReference type="Proteomes" id="UP000251075">
    <property type="component" value="Unassembled WGS sequence"/>
</dbReference>
<keyword evidence="3" id="KW-1185">Reference proteome</keyword>
<gene>
    <name evidence="2" type="ORF">CU669_00235</name>
</gene>
<reference evidence="2 3" key="1">
    <citation type="submission" date="2017-11" db="EMBL/GenBank/DDBJ databases">
        <title>Draft genome sequence of magnetotactic bacterium Magnetospirillum kuznetsovii LBB-42.</title>
        <authorList>
            <person name="Grouzdev D.S."/>
            <person name="Rysina M.S."/>
            <person name="Baslerov R.V."/>
            <person name="Koziaeva V."/>
        </authorList>
    </citation>
    <scope>NUCLEOTIDE SEQUENCE [LARGE SCALE GENOMIC DNA]</scope>
    <source>
        <strain evidence="2 3">LBB-42</strain>
    </source>
</reference>
<dbReference type="AlphaFoldDB" id="A0A364P2N3"/>
<accession>A0A364P2N3</accession>
<sequence length="112" mass="12506">MQRPLERLERTCAAPIDEEVWKRWKNRVAAGILGLMAVLAVQTSVVHAPGYLINALYHGRQFANIQLHAMAPAERAKLLERLCAVQHYLEKGGINPYDIPDYQSCIGGKPSP</sequence>
<protein>
    <submittedName>
        <fullName evidence="2">Uncharacterized protein</fullName>
    </submittedName>
</protein>
<name>A0A364P2N3_9PROT</name>
<proteinExistence type="predicted"/>
<feature type="transmembrane region" description="Helical" evidence="1">
    <location>
        <begin position="28"/>
        <end position="52"/>
    </location>
</feature>
<dbReference type="EMBL" id="PGTO01000001">
    <property type="protein sequence ID" value="RAU23571.1"/>
    <property type="molecule type" value="Genomic_DNA"/>
</dbReference>
<evidence type="ECO:0000313" key="3">
    <source>
        <dbReference type="Proteomes" id="UP000251075"/>
    </source>
</evidence>